<evidence type="ECO:0000256" key="4">
    <source>
        <dbReference type="ARBA" id="ARBA00036390"/>
    </source>
</evidence>
<reference evidence="11" key="1">
    <citation type="journal article" date="2019" name="Int. J. Syst. Evol. Microbiol.">
        <title>The Global Catalogue of Microorganisms (GCM) 10K type strain sequencing project: providing services to taxonomists for standard genome sequencing and annotation.</title>
        <authorList>
            <consortium name="The Broad Institute Genomics Platform"/>
            <consortium name="The Broad Institute Genome Sequencing Center for Infectious Disease"/>
            <person name="Wu L."/>
            <person name="Ma J."/>
        </authorList>
    </citation>
    <scope>NUCLEOTIDE SEQUENCE [LARGE SCALE GENOMIC DNA]</scope>
    <source>
        <strain evidence="11">DFY28</strain>
    </source>
</reference>
<dbReference type="CDD" id="cd00165">
    <property type="entry name" value="S4"/>
    <property type="match status" value="1"/>
</dbReference>
<feature type="region of interest" description="Disordered" evidence="8">
    <location>
        <begin position="248"/>
        <end position="272"/>
    </location>
</feature>
<protein>
    <recommendedName>
        <fullName evidence="7">Pseudouridine synthase</fullName>
        <ecNumber evidence="7">5.4.99.-</ecNumber>
    </recommendedName>
</protein>
<dbReference type="RefSeq" id="WP_377284292.1">
    <property type="nucleotide sequence ID" value="NZ_JBHRSI010000015.1"/>
</dbReference>
<dbReference type="Gene3D" id="3.30.70.1560">
    <property type="entry name" value="Alpha-L RNA-binding motif"/>
    <property type="match status" value="1"/>
</dbReference>
<keyword evidence="3 7" id="KW-0413">Isomerase</keyword>
<evidence type="ECO:0000256" key="8">
    <source>
        <dbReference type="SAM" id="MobiDB-lite"/>
    </source>
</evidence>
<dbReference type="Pfam" id="PF01479">
    <property type="entry name" value="S4"/>
    <property type="match status" value="1"/>
</dbReference>
<dbReference type="PROSITE" id="PS50889">
    <property type="entry name" value="S4"/>
    <property type="match status" value="1"/>
</dbReference>
<evidence type="ECO:0000256" key="6">
    <source>
        <dbReference type="PROSITE-ProRule" id="PRU00182"/>
    </source>
</evidence>
<dbReference type="SUPFAM" id="SSF55174">
    <property type="entry name" value="Alpha-L RNA-binding motif"/>
    <property type="match status" value="1"/>
</dbReference>
<organism evidence="10 11">
    <name type="scientific">Phenylobacterium terrae</name>
    <dbReference type="NCBI Taxonomy" id="2665495"/>
    <lineage>
        <taxon>Bacteria</taxon>
        <taxon>Pseudomonadati</taxon>
        <taxon>Pseudomonadota</taxon>
        <taxon>Alphaproteobacteria</taxon>
        <taxon>Caulobacterales</taxon>
        <taxon>Caulobacteraceae</taxon>
        <taxon>Phenylobacterium</taxon>
    </lineage>
</organism>
<dbReference type="GO" id="GO:0016853">
    <property type="term" value="F:isomerase activity"/>
    <property type="evidence" value="ECO:0007669"/>
    <property type="project" value="UniProtKB-KW"/>
</dbReference>
<comment type="catalytic activity">
    <reaction evidence="1">
        <text>a uridine in RNA = a pseudouridine in RNA</text>
        <dbReference type="Rhea" id="RHEA:48348"/>
        <dbReference type="Rhea" id="RHEA-COMP:12068"/>
        <dbReference type="Rhea" id="RHEA-COMP:12069"/>
        <dbReference type="ChEBI" id="CHEBI:65314"/>
        <dbReference type="ChEBI" id="CHEBI:65315"/>
    </reaction>
</comment>
<dbReference type="InterPro" id="IPR002942">
    <property type="entry name" value="S4_RNA-bd"/>
</dbReference>
<dbReference type="InterPro" id="IPR042092">
    <property type="entry name" value="PsdUridine_s_RsuA/RluB/E/F_cat"/>
</dbReference>
<comment type="catalytic activity">
    <reaction evidence="5">
        <text>uridine(2604) in 23S rRNA = pseudouridine(2604) in 23S rRNA</text>
        <dbReference type="Rhea" id="RHEA:38875"/>
        <dbReference type="Rhea" id="RHEA-COMP:10093"/>
        <dbReference type="Rhea" id="RHEA-COMP:10094"/>
        <dbReference type="ChEBI" id="CHEBI:65314"/>
        <dbReference type="ChEBI" id="CHEBI:65315"/>
        <dbReference type="EC" id="5.4.99.21"/>
    </reaction>
</comment>
<evidence type="ECO:0000256" key="7">
    <source>
        <dbReference type="RuleBase" id="RU003887"/>
    </source>
</evidence>
<evidence type="ECO:0000313" key="11">
    <source>
        <dbReference type="Proteomes" id="UP001597237"/>
    </source>
</evidence>
<dbReference type="InterPro" id="IPR000748">
    <property type="entry name" value="PsdUridine_synth_RsuA/RluB/E/F"/>
</dbReference>
<dbReference type="InterPro" id="IPR006145">
    <property type="entry name" value="PsdUridine_synth_RsuA/RluA"/>
</dbReference>
<dbReference type="PANTHER" id="PTHR47683">
    <property type="entry name" value="PSEUDOURIDINE SYNTHASE FAMILY PROTEIN-RELATED"/>
    <property type="match status" value="1"/>
</dbReference>
<dbReference type="InterPro" id="IPR018496">
    <property type="entry name" value="PsdUridine_synth_RsuA/RluB_CS"/>
</dbReference>
<dbReference type="Proteomes" id="UP001597237">
    <property type="component" value="Unassembled WGS sequence"/>
</dbReference>
<dbReference type="SUPFAM" id="SSF55120">
    <property type="entry name" value="Pseudouridine synthase"/>
    <property type="match status" value="1"/>
</dbReference>
<gene>
    <name evidence="10" type="ORF">ACFSC0_07060</name>
</gene>
<proteinExistence type="inferred from homology"/>
<sequence>MVWTRRYEDPEPQRVNKWLAQSGVCSRREAEAAIAEGLVSIDGERVEDAGRKILPGQTLTLADRGQAAFSVVLNKPVGVVSAQPEAGQVPAVRLLTRQALVGESPMIPGRDTRLAPLGRLDMDSHGLLLLSDDGVLAKAVIGPESELDKEYLVRVRGDLTEERIARLRHGLSLDGRKLRPAKVTRAGEQRLRFILKEGRNRQIRRMCDLVGLTVTDLYRIRIGPLKLADLPEGRWRVLTEDERAALLSWRDAPQPPSSRPKSRDPGRRSHSR</sequence>
<feature type="compositionally biased region" description="Basic and acidic residues" evidence="8">
    <location>
        <begin position="261"/>
        <end position="272"/>
    </location>
</feature>
<dbReference type="InterPro" id="IPR036986">
    <property type="entry name" value="S4_RNA-bd_sf"/>
</dbReference>
<keyword evidence="6" id="KW-0694">RNA-binding</keyword>
<evidence type="ECO:0000256" key="3">
    <source>
        <dbReference type="ARBA" id="ARBA00023235"/>
    </source>
</evidence>
<dbReference type="InterPro" id="IPR050343">
    <property type="entry name" value="RsuA_PseudoU_synthase"/>
</dbReference>
<dbReference type="Gene3D" id="3.30.70.580">
    <property type="entry name" value="Pseudouridine synthase I, catalytic domain, N-terminal subdomain"/>
    <property type="match status" value="1"/>
</dbReference>
<accession>A0ABW4MYU8</accession>
<keyword evidence="11" id="KW-1185">Reference proteome</keyword>
<feature type="domain" description="RNA-binding S4" evidence="9">
    <location>
        <begin position="13"/>
        <end position="76"/>
    </location>
</feature>
<evidence type="ECO:0000256" key="2">
    <source>
        <dbReference type="ARBA" id="ARBA00008348"/>
    </source>
</evidence>
<dbReference type="PANTHER" id="PTHR47683:SF2">
    <property type="entry name" value="RNA-BINDING S4 DOMAIN-CONTAINING PROTEIN"/>
    <property type="match status" value="1"/>
</dbReference>
<dbReference type="PROSITE" id="PS01149">
    <property type="entry name" value="PSI_RSU"/>
    <property type="match status" value="1"/>
</dbReference>
<evidence type="ECO:0000256" key="5">
    <source>
        <dbReference type="ARBA" id="ARBA00036535"/>
    </source>
</evidence>
<comment type="similarity">
    <text evidence="2 7">Belongs to the pseudouridine synthase RsuA family.</text>
</comment>
<dbReference type="SMART" id="SM00363">
    <property type="entry name" value="S4"/>
    <property type="match status" value="1"/>
</dbReference>
<name>A0ABW4MYU8_9CAUL</name>
<dbReference type="Pfam" id="PF00849">
    <property type="entry name" value="PseudoU_synth_2"/>
    <property type="match status" value="1"/>
</dbReference>
<comment type="caution">
    <text evidence="10">The sequence shown here is derived from an EMBL/GenBank/DDBJ whole genome shotgun (WGS) entry which is preliminary data.</text>
</comment>
<comment type="catalytic activity">
    <reaction evidence="4">
        <text>uridine(35) in tRNA(Tyr) = pseudouridine(35) in tRNA(Tyr)</text>
        <dbReference type="Rhea" id="RHEA:60556"/>
        <dbReference type="Rhea" id="RHEA-COMP:15607"/>
        <dbReference type="Rhea" id="RHEA-COMP:15608"/>
        <dbReference type="ChEBI" id="CHEBI:65314"/>
        <dbReference type="ChEBI" id="CHEBI:65315"/>
    </reaction>
</comment>
<evidence type="ECO:0000313" key="10">
    <source>
        <dbReference type="EMBL" id="MFD1783147.1"/>
    </source>
</evidence>
<dbReference type="NCBIfam" id="TIGR00093">
    <property type="entry name" value="pseudouridine synthase"/>
    <property type="match status" value="1"/>
</dbReference>
<dbReference type="InterPro" id="IPR020103">
    <property type="entry name" value="PsdUridine_synth_cat_dom_sf"/>
</dbReference>
<dbReference type="EC" id="5.4.99.-" evidence="7"/>
<evidence type="ECO:0000256" key="1">
    <source>
        <dbReference type="ARBA" id="ARBA00000073"/>
    </source>
</evidence>
<dbReference type="Gene3D" id="3.10.290.10">
    <property type="entry name" value="RNA-binding S4 domain"/>
    <property type="match status" value="1"/>
</dbReference>
<dbReference type="EMBL" id="JBHUEY010000001">
    <property type="protein sequence ID" value="MFD1783147.1"/>
    <property type="molecule type" value="Genomic_DNA"/>
</dbReference>
<dbReference type="InterPro" id="IPR020094">
    <property type="entry name" value="TruA/RsuA/RluB/E/F_N"/>
</dbReference>
<evidence type="ECO:0000259" key="9">
    <source>
        <dbReference type="SMART" id="SM00363"/>
    </source>
</evidence>